<gene>
    <name evidence="1" type="ORF">SAMN05414137_119180</name>
</gene>
<protein>
    <submittedName>
        <fullName evidence="1">Uncharacterized protein</fullName>
    </submittedName>
</protein>
<dbReference type="eggNOG" id="COG3595">
    <property type="taxonomic scope" value="Bacteria"/>
</dbReference>
<evidence type="ECO:0000313" key="1">
    <source>
        <dbReference type="EMBL" id="SEM15790.1"/>
    </source>
</evidence>
<sequence length="258" mass="26275">MNRQRTIWWVLSALVIVVTASVTVSGLVTGILQERHTQTDTYTASAIKSVELTTGSASVRVVPTSGGDATVTQEMRWIFSRPTITERLDPATGTLHVDAGCEGGKILGHCDVRLTVAVPAGVPINADGGSGTVDISGMTGPITAQGGSGEIDLERDSGTLDVQVGSGQIVGTSLQSQQVTAKAGSGQVELDFALPPASVTAEVSSGQTSITLPRGQQYRVSSSVATGVSNVEGGLASASASSTVKVSVTSGEADVSYR</sequence>
<dbReference type="OrthoDB" id="3851112at2"/>
<dbReference type="RefSeq" id="WP_042444639.1">
    <property type="nucleotide sequence ID" value="NZ_BBPN01000007.1"/>
</dbReference>
<organism evidence="1 2">
    <name type="scientific">Streptacidiphilus jiangxiensis</name>
    <dbReference type="NCBI Taxonomy" id="235985"/>
    <lineage>
        <taxon>Bacteria</taxon>
        <taxon>Bacillati</taxon>
        <taxon>Actinomycetota</taxon>
        <taxon>Actinomycetes</taxon>
        <taxon>Kitasatosporales</taxon>
        <taxon>Streptomycetaceae</taxon>
        <taxon>Streptacidiphilus</taxon>
    </lineage>
</organism>
<dbReference type="STRING" id="235985.SAMN05414137_119180"/>
<proteinExistence type="predicted"/>
<accession>A0A1H7W2Q7</accession>
<dbReference type="EMBL" id="FOAZ01000019">
    <property type="protein sequence ID" value="SEM15790.1"/>
    <property type="molecule type" value="Genomic_DNA"/>
</dbReference>
<name>A0A1H7W2Q7_STRJI</name>
<reference evidence="2" key="1">
    <citation type="submission" date="2016-10" db="EMBL/GenBank/DDBJ databases">
        <authorList>
            <person name="Varghese N."/>
        </authorList>
    </citation>
    <scope>NUCLEOTIDE SEQUENCE [LARGE SCALE GENOMIC DNA]</scope>
    <source>
        <strain evidence="2">DSM 45096 / BCRC 16803 / CGMCC 4.1857 / CIP 109030 / JCM 12277 / KCTC 19219 / NBRC 100920 / 33214</strain>
    </source>
</reference>
<dbReference type="AlphaFoldDB" id="A0A1H7W2Q7"/>
<evidence type="ECO:0000313" key="2">
    <source>
        <dbReference type="Proteomes" id="UP000183015"/>
    </source>
</evidence>
<dbReference type="Proteomes" id="UP000183015">
    <property type="component" value="Unassembled WGS sequence"/>
</dbReference>
<keyword evidence="2" id="KW-1185">Reference proteome</keyword>